<sequence length="379" mass="40466">MIRHSSEAQDKPRRALSSAALRIAAFSGSSAAPISARTCPQIARSLPSAQPRLCSAVRTSREGGSLAAHGKHSKRPDSPLAGRASGRARGCCTRLISETIKRPFHLFRSGSSSLPLSSPPSLSSPPPFLPFLLPFLLFAPLYLVLSHLFDPFPSHFLISSLLLFLPIFVRPPVPASSLQSLFLSYHFLPSLTSVFLPICCLLPLLFVYIHISLSVIPFSPPPPSIPLLRELPLSPFPTLPLLSPSPLLLFPSSLLSISPFLPSSHSLLLPISTSLLPLTALTTLPSFLPLPPSPPSLPPLTTLPLPSPSLPFPSSPYPLTPLPPLLPLLSPYPFSLPLPSSAPPHGHAPGCSHGAQLGGTQGRLHVSLSRYAHTLRITI</sequence>
<feature type="transmembrane region" description="Helical" evidence="2">
    <location>
        <begin position="128"/>
        <end position="149"/>
    </location>
</feature>
<evidence type="ECO:0000313" key="4">
    <source>
        <dbReference type="Proteomes" id="UP000283509"/>
    </source>
</evidence>
<feature type="transmembrane region" description="Helical" evidence="2">
    <location>
        <begin position="193"/>
        <end position="218"/>
    </location>
</feature>
<name>A0A423TYC2_PENVA</name>
<accession>A0A423TYC2</accession>
<evidence type="ECO:0000313" key="3">
    <source>
        <dbReference type="EMBL" id="ROT81455.1"/>
    </source>
</evidence>
<keyword evidence="4" id="KW-1185">Reference proteome</keyword>
<evidence type="ECO:0000256" key="2">
    <source>
        <dbReference type="SAM" id="Phobius"/>
    </source>
</evidence>
<dbReference type="Proteomes" id="UP000283509">
    <property type="component" value="Unassembled WGS sequence"/>
</dbReference>
<organism evidence="3 4">
    <name type="scientific">Penaeus vannamei</name>
    <name type="common">Whiteleg shrimp</name>
    <name type="synonym">Litopenaeus vannamei</name>
    <dbReference type="NCBI Taxonomy" id="6689"/>
    <lineage>
        <taxon>Eukaryota</taxon>
        <taxon>Metazoa</taxon>
        <taxon>Ecdysozoa</taxon>
        <taxon>Arthropoda</taxon>
        <taxon>Crustacea</taxon>
        <taxon>Multicrustacea</taxon>
        <taxon>Malacostraca</taxon>
        <taxon>Eumalacostraca</taxon>
        <taxon>Eucarida</taxon>
        <taxon>Decapoda</taxon>
        <taxon>Dendrobranchiata</taxon>
        <taxon>Penaeoidea</taxon>
        <taxon>Penaeidae</taxon>
        <taxon>Penaeus</taxon>
    </lineage>
</organism>
<gene>
    <name evidence="3" type="ORF">C7M84_025395</name>
</gene>
<feature type="transmembrane region" description="Helical" evidence="2">
    <location>
        <begin position="156"/>
        <end position="173"/>
    </location>
</feature>
<proteinExistence type="predicted"/>
<feature type="region of interest" description="Disordered" evidence="1">
    <location>
        <begin position="64"/>
        <end position="86"/>
    </location>
</feature>
<keyword evidence="2" id="KW-0812">Transmembrane</keyword>
<reference evidence="3 4" key="2">
    <citation type="submission" date="2019-01" db="EMBL/GenBank/DDBJ databases">
        <title>The decoding of complex shrimp genome reveals the adaptation for benthos swimmer, frequently molting mechanism and breeding impact on genome.</title>
        <authorList>
            <person name="Sun Y."/>
            <person name="Gao Y."/>
            <person name="Yu Y."/>
        </authorList>
    </citation>
    <scope>NUCLEOTIDE SEQUENCE [LARGE SCALE GENOMIC DNA]</scope>
    <source>
        <tissue evidence="3">Muscle</tissue>
    </source>
</reference>
<keyword evidence="2" id="KW-1133">Transmembrane helix</keyword>
<keyword evidence="2" id="KW-0472">Membrane</keyword>
<comment type="caution">
    <text evidence="3">The sequence shown here is derived from an EMBL/GenBank/DDBJ whole genome shotgun (WGS) entry which is preliminary data.</text>
</comment>
<dbReference type="AlphaFoldDB" id="A0A423TYC2"/>
<evidence type="ECO:0000256" key="1">
    <source>
        <dbReference type="SAM" id="MobiDB-lite"/>
    </source>
</evidence>
<reference evidence="3 4" key="1">
    <citation type="submission" date="2018-04" db="EMBL/GenBank/DDBJ databases">
        <authorList>
            <person name="Zhang X."/>
            <person name="Yuan J."/>
            <person name="Li F."/>
            <person name="Xiang J."/>
        </authorList>
    </citation>
    <scope>NUCLEOTIDE SEQUENCE [LARGE SCALE GENOMIC DNA]</scope>
    <source>
        <tissue evidence="3">Muscle</tissue>
    </source>
</reference>
<dbReference type="EMBL" id="QCYY01000970">
    <property type="protein sequence ID" value="ROT81455.1"/>
    <property type="molecule type" value="Genomic_DNA"/>
</dbReference>
<protein>
    <submittedName>
        <fullName evidence="3">Uncharacterized protein</fullName>
    </submittedName>
</protein>